<accession>A0AAV9SJK0</accession>
<name>A0AAV9SJK0_9TELE</name>
<reference evidence="1 2" key="1">
    <citation type="submission" date="2021-06" db="EMBL/GenBank/DDBJ databases">
        <authorList>
            <person name="Palmer J.M."/>
        </authorList>
    </citation>
    <scope>NUCLEOTIDE SEQUENCE [LARGE SCALE GENOMIC DNA]</scope>
    <source>
        <strain evidence="1 2">MEX-2019</strain>
        <tissue evidence="1">Muscle</tissue>
    </source>
</reference>
<sequence>MISHVMPDHVSGVLAGSSHCFMMDPRPPSSSSTRRSVRLAFRLDSQFSPVSAPAAASSGPAAAVVLLRSFSHTPGFNVFFYSNHLPCFIHLAHGFSPALHIISYSASPGVRLQFCHVSTSSSPLCRRSIRPLPLTFTLTKLLKACL</sequence>
<keyword evidence="2" id="KW-1185">Reference proteome</keyword>
<dbReference type="EMBL" id="JAHHUM010000301">
    <property type="protein sequence ID" value="KAK5621532.1"/>
    <property type="molecule type" value="Genomic_DNA"/>
</dbReference>
<organism evidence="1 2">
    <name type="scientific">Crenichthys baileyi</name>
    <name type="common">White River springfish</name>
    <dbReference type="NCBI Taxonomy" id="28760"/>
    <lineage>
        <taxon>Eukaryota</taxon>
        <taxon>Metazoa</taxon>
        <taxon>Chordata</taxon>
        <taxon>Craniata</taxon>
        <taxon>Vertebrata</taxon>
        <taxon>Euteleostomi</taxon>
        <taxon>Actinopterygii</taxon>
        <taxon>Neopterygii</taxon>
        <taxon>Teleostei</taxon>
        <taxon>Neoteleostei</taxon>
        <taxon>Acanthomorphata</taxon>
        <taxon>Ovalentaria</taxon>
        <taxon>Atherinomorphae</taxon>
        <taxon>Cyprinodontiformes</taxon>
        <taxon>Goodeidae</taxon>
        <taxon>Crenichthys</taxon>
    </lineage>
</organism>
<proteinExistence type="predicted"/>
<evidence type="ECO:0000313" key="2">
    <source>
        <dbReference type="Proteomes" id="UP001311232"/>
    </source>
</evidence>
<evidence type="ECO:0000313" key="1">
    <source>
        <dbReference type="EMBL" id="KAK5621532.1"/>
    </source>
</evidence>
<dbReference type="AlphaFoldDB" id="A0AAV9SJK0"/>
<protein>
    <submittedName>
        <fullName evidence="1">Uncharacterized protein</fullName>
    </submittedName>
</protein>
<dbReference type="Proteomes" id="UP001311232">
    <property type="component" value="Unassembled WGS sequence"/>
</dbReference>
<comment type="caution">
    <text evidence="1">The sequence shown here is derived from an EMBL/GenBank/DDBJ whole genome shotgun (WGS) entry which is preliminary data.</text>
</comment>
<gene>
    <name evidence="1" type="ORF">CRENBAI_002864</name>
</gene>